<proteinExistence type="predicted"/>
<protein>
    <submittedName>
        <fullName evidence="1">Quinate dehydrogenase</fullName>
    </submittedName>
</protein>
<dbReference type="EMBL" id="CALSDN010000003">
    <property type="protein sequence ID" value="CAH6719915.1"/>
    <property type="molecule type" value="Genomic_DNA"/>
</dbReference>
<sequence length="309" mass="33855">MDFTNLPPTEPFEQLRSKSCQFYLFGLHLGKSKAPLLCNTIFKQLGINWNYQIEETDQKSKFHERFASDNVIGSAVTMPNKVAFLSEVDHTDEIGTGVGAINTVYTRLSPTGEKLKIGTNTDTVGIKESFLQTEAVEIANSNNGAPGLVYGGGGASRSAVYALYKFFGCKQVYIINRDKGEINDLKASMNQSAPYIDIVHIETPEQANNCGQPKLAVLCVPNFSPSTPSEILAKETLSVFMNRSTGAVLEMCYNPVVVTELYKEFEASGWIVISGITAMIYQGLTQISLWSGYSIKELPLEEAMAAVSQ</sequence>
<evidence type="ECO:0000313" key="2">
    <source>
        <dbReference type="Proteomes" id="UP001152531"/>
    </source>
</evidence>
<organism evidence="1 2">
    <name type="scientific">[Candida] jaroonii</name>
    <dbReference type="NCBI Taxonomy" id="467808"/>
    <lineage>
        <taxon>Eukaryota</taxon>
        <taxon>Fungi</taxon>
        <taxon>Dikarya</taxon>
        <taxon>Ascomycota</taxon>
        <taxon>Saccharomycotina</taxon>
        <taxon>Pichiomycetes</taxon>
        <taxon>Debaryomycetaceae</taxon>
        <taxon>Yamadazyma</taxon>
    </lineage>
</organism>
<evidence type="ECO:0000313" key="1">
    <source>
        <dbReference type="EMBL" id="CAH6719915.1"/>
    </source>
</evidence>
<accession>A0ACA9Y4U4</accession>
<dbReference type="Proteomes" id="UP001152531">
    <property type="component" value="Unassembled WGS sequence"/>
</dbReference>
<comment type="caution">
    <text evidence="1">The sequence shown here is derived from an EMBL/GenBank/DDBJ whole genome shotgun (WGS) entry which is preliminary data.</text>
</comment>
<keyword evidence="2" id="KW-1185">Reference proteome</keyword>
<gene>
    <name evidence="1" type="ORF">CLIB1444_03S00320</name>
</gene>
<reference evidence="1" key="1">
    <citation type="submission" date="2022-06" db="EMBL/GenBank/DDBJ databases">
        <authorList>
            <person name="Legras J.-L."/>
            <person name="Devillers H."/>
            <person name="Grondin C."/>
        </authorList>
    </citation>
    <scope>NUCLEOTIDE SEQUENCE</scope>
    <source>
        <strain evidence="1">CLIB 1444</strain>
    </source>
</reference>
<name>A0ACA9Y4U4_9ASCO</name>